<comment type="caution">
    <text evidence="2">The sequence shown here is derived from an EMBL/GenBank/DDBJ whole genome shotgun (WGS) entry which is preliminary data.</text>
</comment>
<proteinExistence type="predicted"/>
<dbReference type="EMBL" id="AZHD01000004">
    <property type="protein sequence ID" value="OAA64689.1"/>
    <property type="molecule type" value="Genomic_DNA"/>
</dbReference>
<sequence length="98" mass="11139">MPAGLHIATRWSSPLYFRMRMTTGPRDMRRTGGDGDPTWNANQSRHMARTEQRGPCWEENYAETRDAGRRTQDAGRRTHALCGRAKDPMAHHALCTDA</sequence>
<name>A0A167X9E1_9HYPO</name>
<gene>
    <name evidence="2" type="ORF">SPI_03336</name>
</gene>
<evidence type="ECO:0000313" key="3">
    <source>
        <dbReference type="Proteomes" id="UP000076874"/>
    </source>
</evidence>
<protein>
    <submittedName>
        <fullName evidence="2">Uncharacterized protein</fullName>
    </submittedName>
</protein>
<dbReference type="Proteomes" id="UP000076874">
    <property type="component" value="Unassembled WGS sequence"/>
</dbReference>
<organism evidence="2 3">
    <name type="scientific">Niveomyces insectorum RCEF 264</name>
    <dbReference type="NCBI Taxonomy" id="1081102"/>
    <lineage>
        <taxon>Eukaryota</taxon>
        <taxon>Fungi</taxon>
        <taxon>Dikarya</taxon>
        <taxon>Ascomycota</taxon>
        <taxon>Pezizomycotina</taxon>
        <taxon>Sordariomycetes</taxon>
        <taxon>Hypocreomycetidae</taxon>
        <taxon>Hypocreales</taxon>
        <taxon>Cordycipitaceae</taxon>
        <taxon>Niveomyces</taxon>
    </lineage>
</organism>
<evidence type="ECO:0000313" key="2">
    <source>
        <dbReference type="EMBL" id="OAA64689.1"/>
    </source>
</evidence>
<feature type="region of interest" description="Disordered" evidence="1">
    <location>
        <begin position="24"/>
        <end position="58"/>
    </location>
</feature>
<reference evidence="2 3" key="1">
    <citation type="journal article" date="2016" name="Genome Biol. Evol.">
        <title>Divergent and convergent evolution of fungal pathogenicity.</title>
        <authorList>
            <person name="Shang Y."/>
            <person name="Xiao G."/>
            <person name="Zheng P."/>
            <person name="Cen K."/>
            <person name="Zhan S."/>
            <person name="Wang C."/>
        </authorList>
    </citation>
    <scope>NUCLEOTIDE SEQUENCE [LARGE SCALE GENOMIC DNA]</scope>
    <source>
        <strain evidence="2 3">RCEF 264</strain>
    </source>
</reference>
<accession>A0A167X9E1</accession>
<evidence type="ECO:0000256" key="1">
    <source>
        <dbReference type="SAM" id="MobiDB-lite"/>
    </source>
</evidence>
<keyword evidence="3" id="KW-1185">Reference proteome</keyword>
<dbReference type="AlphaFoldDB" id="A0A167X9E1"/>